<dbReference type="Proteomes" id="UP001595615">
    <property type="component" value="Unassembled WGS sequence"/>
</dbReference>
<dbReference type="Gene3D" id="3.30.450.40">
    <property type="match status" value="1"/>
</dbReference>
<keyword evidence="1" id="KW-0805">Transcription regulation</keyword>
<evidence type="ECO:0000256" key="1">
    <source>
        <dbReference type="ARBA" id="ARBA00023015"/>
    </source>
</evidence>
<evidence type="ECO:0000256" key="3">
    <source>
        <dbReference type="ARBA" id="ARBA00023163"/>
    </source>
</evidence>
<feature type="region of interest" description="Disordered" evidence="4">
    <location>
        <begin position="244"/>
        <end position="265"/>
    </location>
</feature>
<feature type="domain" description="IclR-ED" evidence="5">
    <location>
        <begin position="68"/>
        <end position="265"/>
    </location>
</feature>
<evidence type="ECO:0000313" key="7">
    <source>
        <dbReference type="Proteomes" id="UP001595615"/>
    </source>
</evidence>
<keyword evidence="2" id="KW-0238">DNA-binding</keyword>
<reference evidence="7" key="1">
    <citation type="journal article" date="2019" name="Int. J. Syst. Evol. Microbiol.">
        <title>The Global Catalogue of Microorganisms (GCM) 10K type strain sequencing project: providing services to taxonomists for standard genome sequencing and annotation.</title>
        <authorList>
            <consortium name="The Broad Institute Genomics Platform"/>
            <consortium name="The Broad Institute Genome Sequencing Center for Infectious Disease"/>
            <person name="Wu L."/>
            <person name="Ma J."/>
        </authorList>
    </citation>
    <scope>NUCLEOTIDE SEQUENCE [LARGE SCALE GENOMIC DNA]</scope>
    <source>
        <strain evidence="7">KCTC 42644</strain>
    </source>
</reference>
<dbReference type="PANTHER" id="PTHR30136">
    <property type="entry name" value="HELIX-TURN-HELIX TRANSCRIPTIONAL REGULATOR, ICLR FAMILY"/>
    <property type="match status" value="1"/>
</dbReference>
<dbReference type="Pfam" id="PF09339">
    <property type="entry name" value="HTH_IclR"/>
    <property type="match status" value="1"/>
</dbReference>
<sequence>MVGVVKSAARAFDVLEYFEAVCEPLSLKQVADHFAWPVSSAAALLKSMVVKGYLDYDRFTRTYMPTMRLATLGHWVSDKLFEGDEVLAVMRELQDLTGETISLGAQSDLQAQHIHVLPSRSALTVQLRPGTCRPLLRSGLGTLLLSARTDEIIDRLVRRVNIEQPDPSKRERFDEVIARVNEVRELGHVYARHTYVQGAAIIGMLLPRPRLGRVMAINVIGPDDRLAALHGDIVATLHERLSRMTPRDDADTYTSEEMHLDALAP</sequence>
<dbReference type="Gene3D" id="1.10.10.10">
    <property type="entry name" value="Winged helix-like DNA-binding domain superfamily/Winged helix DNA-binding domain"/>
    <property type="match status" value="1"/>
</dbReference>
<name>A0ABV7X5K0_9SPHN</name>
<dbReference type="SUPFAM" id="SSF55781">
    <property type="entry name" value="GAF domain-like"/>
    <property type="match status" value="1"/>
</dbReference>
<evidence type="ECO:0000256" key="2">
    <source>
        <dbReference type="ARBA" id="ARBA00023125"/>
    </source>
</evidence>
<dbReference type="PROSITE" id="PS51078">
    <property type="entry name" value="ICLR_ED"/>
    <property type="match status" value="1"/>
</dbReference>
<dbReference type="SMART" id="SM00346">
    <property type="entry name" value="HTH_ICLR"/>
    <property type="match status" value="1"/>
</dbReference>
<evidence type="ECO:0000256" key="4">
    <source>
        <dbReference type="SAM" id="MobiDB-lite"/>
    </source>
</evidence>
<evidence type="ECO:0000313" key="6">
    <source>
        <dbReference type="EMBL" id="MFC3711231.1"/>
    </source>
</evidence>
<accession>A0ABV7X5K0</accession>
<protein>
    <submittedName>
        <fullName evidence="6">IclR family transcriptional regulator</fullName>
    </submittedName>
</protein>
<keyword evidence="3" id="KW-0804">Transcription</keyword>
<dbReference type="InterPro" id="IPR029016">
    <property type="entry name" value="GAF-like_dom_sf"/>
</dbReference>
<dbReference type="InterPro" id="IPR005471">
    <property type="entry name" value="Tscrpt_reg_IclR_N"/>
</dbReference>
<dbReference type="PANTHER" id="PTHR30136:SF35">
    <property type="entry name" value="HTH-TYPE TRANSCRIPTIONAL REGULATOR RV1719"/>
    <property type="match status" value="1"/>
</dbReference>
<keyword evidence="7" id="KW-1185">Reference proteome</keyword>
<gene>
    <name evidence="6" type="ORF">ACFOMD_01520</name>
</gene>
<dbReference type="InterPro" id="IPR036390">
    <property type="entry name" value="WH_DNA-bd_sf"/>
</dbReference>
<dbReference type="InterPro" id="IPR014757">
    <property type="entry name" value="Tscrpt_reg_IclR_C"/>
</dbReference>
<proteinExistence type="predicted"/>
<dbReference type="EMBL" id="JBHRXV010000001">
    <property type="protein sequence ID" value="MFC3711231.1"/>
    <property type="molecule type" value="Genomic_DNA"/>
</dbReference>
<dbReference type="SUPFAM" id="SSF46785">
    <property type="entry name" value="Winged helix' DNA-binding domain"/>
    <property type="match status" value="1"/>
</dbReference>
<dbReference type="InterPro" id="IPR050707">
    <property type="entry name" value="HTH_MetabolicPath_Reg"/>
</dbReference>
<dbReference type="InterPro" id="IPR036388">
    <property type="entry name" value="WH-like_DNA-bd_sf"/>
</dbReference>
<dbReference type="Pfam" id="PF01614">
    <property type="entry name" value="IclR_C"/>
    <property type="match status" value="1"/>
</dbReference>
<comment type="caution">
    <text evidence="6">The sequence shown here is derived from an EMBL/GenBank/DDBJ whole genome shotgun (WGS) entry which is preliminary data.</text>
</comment>
<dbReference type="RefSeq" id="WP_380855747.1">
    <property type="nucleotide sequence ID" value="NZ_JBHRXV010000001.1"/>
</dbReference>
<evidence type="ECO:0000259" key="5">
    <source>
        <dbReference type="PROSITE" id="PS51078"/>
    </source>
</evidence>
<organism evidence="6 7">
    <name type="scientific">Sphingoaurantiacus capsulatus</name>
    <dbReference type="NCBI Taxonomy" id="1771310"/>
    <lineage>
        <taxon>Bacteria</taxon>
        <taxon>Pseudomonadati</taxon>
        <taxon>Pseudomonadota</taxon>
        <taxon>Alphaproteobacteria</taxon>
        <taxon>Sphingomonadales</taxon>
        <taxon>Sphingosinicellaceae</taxon>
        <taxon>Sphingoaurantiacus</taxon>
    </lineage>
</organism>